<proteinExistence type="predicted"/>
<name>A0A0F0GHL9_LENAE</name>
<dbReference type="RefSeq" id="WP_045315988.1">
    <property type="nucleotide sequence ID" value="NZ_JYJG01000314.1"/>
</dbReference>
<dbReference type="PATRIC" id="fig|68170.10.peg.9083"/>
<protein>
    <recommendedName>
        <fullName evidence="4">Secreted protein</fullName>
    </recommendedName>
</protein>
<evidence type="ECO:0000313" key="2">
    <source>
        <dbReference type="EMBL" id="KJK43014.1"/>
    </source>
</evidence>
<keyword evidence="1" id="KW-0732">Signal</keyword>
<dbReference type="Proteomes" id="UP000033393">
    <property type="component" value="Unassembled WGS sequence"/>
</dbReference>
<organism evidence="2 3">
    <name type="scientific">Lentzea aerocolonigenes</name>
    <name type="common">Lechevalieria aerocolonigenes</name>
    <name type="synonym">Saccharothrix aerocolonigenes</name>
    <dbReference type="NCBI Taxonomy" id="68170"/>
    <lineage>
        <taxon>Bacteria</taxon>
        <taxon>Bacillati</taxon>
        <taxon>Actinomycetota</taxon>
        <taxon>Actinomycetes</taxon>
        <taxon>Pseudonocardiales</taxon>
        <taxon>Pseudonocardiaceae</taxon>
        <taxon>Lentzea</taxon>
    </lineage>
</organism>
<keyword evidence="3" id="KW-1185">Reference proteome</keyword>
<feature type="signal peptide" evidence="1">
    <location>
        <begin position="1"/>
        <end position="32"/>
    </location>
</feature>
<accession>A0A0F0GHL9</accession>
<dbReference type="EMBL" id="JYJG01000314">
    <property type="protein sequence ID" value="KJK43014.1"/>
    <property type="molecule type" value="Genomic_DNA"/>
</dbReference>
<evidence type="ECO:0000256" key="1">
    <source>
        <dbReference type="SAM" id="SignalP"/>
    </source>
</evidence>
<reference evidence="2 3" key="1">
    <citation type="submission" date="2015-02" db="EMBL/GenBank/DDBJ databases">
        <authorList>
            <person name="Ju K.-S."/>
            <person name="Doroghazi J.R."/>
            <person name="Metcalf W."/>
        </authorList>
    </citation>
    <scope>NUCLEOTIDE SEQUENCE [LARGE SCALE GENOMIC DNA]</scope>
    <source>
        <strain evidence="2 3">NRRL B-16140</strain>
    </source>
</reference>
<dbReference type="OrthoDB" id="3693351at2"/>
<evidence type="ECO:0000313" key="3">
    <source>
        <dbReference type="Proteomes" id="UP000033393"/>
    </source>
</evidence>
<sequence length="104" mass="10916">MHVGSGRTVRAAGAAALAVSAAVALGVAPASAASVTYDISTGQYGPARPRYESAVARTRPEADRRCVAEFGFRARGADPVRLFAAVADEPDETEWFVKWTCTSN</sequence>
<comment type="caution">
    <text evidence="2">The sequence shown here is derived from an EMBL/GenBank/DDBJ whole genome shotgun (WGS) entry which is preliminary data.</text>
</comment>
<gene>
    <name evidence="2" type="ORF">UK23_34770</name>
</gene>
<feature type="chain" id="PRO_5002441238" description="Secreted protein" evidence="1">
    <location>
        <begin position="33"/>
        <end position="104"/>
    </location>
</feature>
<dbReference type="AlphaFoldDB" id="A0A0F0GHL9"/>
<evidence type="ECO:0008006" key="4">
    <source>
        <dbReference type="Google" id="ProtNLM"/>
    </source>
</evidence>